<keyword evidence="2 9" id="KW-0396">Initiation factor</keyword>
<dbReference type="InterPro" id="IPR027417">
    <property type="entry name" value="P-loop_NTPase"/>
</dbReference>
<accession>A0A1C9C9Q6</accession>
<dbReference type="PANTHER" id="PTHR43381:SF5">
    <property type="entry name" value="TR-TYPE G DOMAIN-CONTAINING PROTEIN"/>
    <property type="match status" value="1"/>
</dbReference>
<evidence type="ECO:0000256" key="4">
    <source>
        <dbReference type="ARBA" id="ARBA00022917"/>
    </source>
</evidence>
<feature type="domain" description="Tr-type G" evidence="8">
    <location>
        <begin position="259"/>
        <end position="432"/>
    </location>
</feature>
<evidence type="ECO:0000256" key="5">
    <source>
        <dbReference type="ARBA" id="ARBA00023134"/>
    </source>
</evidence>
<proteinExistence type="inferred from homology"/>
<dbReference type="Gene3D" id="2.40.30.10">
    <property type="entry name" value="Translation factors"/>
    <property type="match status" value="2"/>
</dbReference>
<dbReference type="InterPro" id="IPR005225">
    <property type="entry name" value="Small_GTP-bd"/>
</dbReference>
<dbReference type="Pfam" id="PF04760">
    <property type="entry name" value="IF2_N"/>
    <property type="match status" value="1"/>
</dbReference>
<evidence type="ECO:0000256" key="6">
    <source>
        <dbReference type="ARBA" id="ARBA00025162"/>
    </source>
</evidence>
<evidence type="ECO:0000256" key="7">
    <source>
        <dbReference type="ARBA" id="ARBA00044105"/>
    </source>
</evidence>
<dbReference type="Gene3D" id="3.40.50.300">
    <property type="entry name" value="P-loop containing nucleotide triphosphate hydrolases"/>
    <property type="match status" value="1"/>
</dbReference>
<dbReference type="InterPro" id="IPR053905">
    <property type="entry name" value="EF-G-like_DII"/>
</dbReference>
<sequence>MIHKFLFKNDEFFYNHKNSKDFYRCLSIEKREKKDIFVLENPKIIYLLSSNNNEYQSIIDVDQSFSDTEEKNIDIALNTRYDKKTRSSLKQEDDLERRKTKVKFKKRIRNKISFDKEDLFIANNSNKILNNDVLDISLIKQAKYNKQKKKDKLKQMPLDDTIIEDKNHARANDIADKDIIIDNPLTIKELSVKLSIPEAEIITWLFLKGISVTINQVVDISVATEVAMHYDFKVLKSTDILSLDVKKDNIVSNSKRSIKRSPVITILGHVDHGKTTLLDAIRNTNIVKQEIGGITQSIVGYEVNWFHESCYEKLVFLDTPGHEAFTSMRLRGAQVTDIAILVVAADDGLKPQTVEAITYIKKYKLPCIVAINKIDKPNIDILRVKEELTRYDICNEAWGGTTPVIEISALTGKNIDLLLSNICVLSELQDLRADPSQLAQGTILEAYLDKTKGPVANVLIQDGTLNIGDFIMSTTTYGKVKAIINHEGLKVNRALPSSIVQVLGFSLTPEAGAGFKASYDEKQAKQIVSRNIDLSNKDNVFKSLNTRVTLDSCSKNLSVKHLNLIIKADTKGSIEAIIYAFSQIPQEKIQLNVIAASSGNISETDIELAVTSNSLFIAFNLNVSANLYNIVQKSGLVLKNFTVIYDLLDYIQDYMLDLIDPEYDKVSIGVATVDTVFYINRGCVAGCIVNSGKLQKESYISVYRNDELIYDGLLNSLKRLKDDVYEVNAGNECGVMSYEYHLWQQGDIIKAYQMIEKSKAL</sequence>
<dbReference type="PANTHER" id="PTHR43381">
    <property type="entry name" value="TRANSLATION INITIATION FACTOR IF-2-RELATED"/>
    <property type="match status" value="1"/>
</dbReference>
<dbReference type="SUPFAM" id="SSF52540">
    <property type="entry name" value="P-loop containing nucleoside triphosphate hydrolases"/>
    <property type="match status" value="1"/>
</dbReference>
<dbReference type="PROSITE" id="PS01176">
    <property type="entry name" value="IF2"/>
    <property type="match status" value="1"/>
</dbReference>
<dbReference type="InterPro" id="IPR015760">
    <property type="entry name" value="TIF_IF2"/>
</dbReference>
<keyword evidence="9" id="KW-0934">Plastid</keyword>
<dbReference type="FunFam" id="3.40.50.10050:FF:000001">
    <property type="entry name" value="Translation initiation factor IF-2"/>
    <property type="match status" value="1"/>
</dbReference>
<dbReference type="HAMAP" id="MF_00100_B">
    <property type="entry name" value="IF_2_B"/>
    <property type="match status" value="1"/>
</dbReference>
<keyword evidence="5" id="KW-0342">GTP-binding</keyword>
<dbReference type="InterPro" id="IPR000795">
    <property type="entry name" value="T_Tr_GTP-bd_dom"/>
</dbReference>
<geneLocation type="plastid" evidence="9"/>
<dbReference type="PRINTS" id="PR00315">
    <property type="entry name" value="ELONGATNFCT"/>
</dbReference>
<organism evidence="9">
    <name type="scientific">Sebdenia flabellata</name>
    <dbReference type="NCBI Taxonomy" id="42024"/>
    <lineage>
        <taxon>Eukaryota</taxon>
        <taxon>Rhodophyta</taxon>
        <taxon>Florideophyceae</taxon>
        <taxon>Rhodymeniophycidae</taxon>
        <taxon>Sebdeniales</taxon>
        <taxon>Sebdeniaceae</taxon>
        <taxon>Sebdenia</taxon>
    </lineage>
</organism>
<protein>
    <recommendedName>
        <fullName evidence="7">Translation initiation factor IF-2, chloroplastic</fullName>
    </recommendedName>
</protein>
<name>A0A1C9C9Q6_9FLOR</name>
<dbReference type="SUPFAM" id="SSF50447">
    <property type="entry name" value="Translation proteins"/>
    <property type="match status" value="2"/>
</dbReference>
<dbReference type="GO" id="GO:0003924">
    <property type="term" value="F:GTPase activity"/>
    <property type="evidence" value="ECO:0007669"/>
    <property type="project" value="InterPro"/>
</dbReference>
<dbReference type="GO" id="GO:0003743">
    <property type="term" value="F:translation initiation factor activity"/>
    <property type="evidence" value="ECO:0007669"/>
    <property type="project" value="UniProtKB-KW"/>
</dbReference>
<comment type="function">
    <text evidence="6">One of the essential components for the initiation of protein synthesis. Protects formylmethionyl-tRNA from spontaneous hydrolysis and promotes its binding to the 30S ribosomal subunits. Also involved in the hydrolysis of GTP during the formation of the 70S ribosomal complex.</text>
</comment>
<dbReference type="GO" id="GO:0005525">
    <property type="term" value="F:GTP binding"/>
    <property type="evidence" value="ECO:0007669"/>
    <property type="project" value="UniProtKB-KW"/>
</dbReference>
<dbReference type="NCBIfam" id="TIGR00231">
    <property type="entry name" value="small_GTP"/>
    <property type="match status" value="1"/>
</dbReference>
<dbReference type="GO" id="GO:0005829">
    <property type="term" value="C:cytosol"/>
    <property type="evidence" value="ECO:0007669"/>
    <property type="project" value="TreeGrafter"/>
</dbReference>
<dbReference type="RefSeq" id="YP_009296185.1">
    <property type="nucleotide sequence ID" value="NC_031170.1"/>
</dbReference>
<dbReference type="InterPro" id="IPR006847">
    <property type="entry name" value="IF2_N"/>
</dbReference>
<reference evidence="9" key="1">
    <citation type="journal article" date="2016" name="BMC Biol.">
        <title>Parallel evolution of highly conserved plastid genome architecture in red seaweeds and seed plants.</title>
        <authorList>
            <person name="Lee J."/>
            <person name="Cho C.H."/>
            <person name="Park S.I."/>
            <person name="Choi J.W."/>
            <person name="Song H.S."/>
            <person name="West J.A."/>
            <person name="Bhattacharya D."/>
            <person name="Yoon H.S."/>
        </authorList>
    </citation>
    <scope>NUCLEOTIDE SEQUENCE</scope>
</reference>
<dbReference type="InterPro" id="IPR000178">
    <property type="entry name" value="TF_IF2_bacterial-like"/>
</dbReference>
<dbReference type="InterPro" id="IPR023115">
    <property type="entry name" value="TIF_IF2_dom3"/>
</dbReference>
<dbReference type="CDD" id="cd03702">
    <property type="entry name" value="IF2_mtIF2_II"/>
    <property type="match status" value="1"/>
</dbReference>
<dbReference type="InterPro" id="IPR036925">
    <property type="entry name" value="TIF_IF2_dom3_sf"/>
</dbReference>
<dbReference type="CDD" id="cd01887">
    <property type="entry name" value="IF2_eIF5B"/>
    <property type="match status" value="1"/>
</dbReference>
<dbReference type="InterPro" id="IPR009000">
    <property type="entry name" value="Transl_B-barrel_sf"/>
</dbReference>
<dbReference type="EMBL" id="KX284713">
    <property type="protein sequence ID" value="AOM65120.1"/>
    <property type="molecule type" value="Genomic_DNA"/>
</dbReference>
<dbReference type="AlphaFoldDB" id="A0A1C9C9Q6"/>
<dbReference type="GeneID" id="29072491"/>
<dbReference type="SUPFAM" id="SSF52156">
    <property type="entry name" value="Initiation factor IF2/eIF5b, domain 3"/>
    <property type="match status" value="1"/>
</dbReference>
<dbReference type="PROSITE" id="PS51722">
    <property type="entry name" value="G_TR_2"/>
    <property type="match status" value="1"/>
</dbReference>
<dbReference type="FunFam" id="2.40.30.10:FF:000008">
    <property type="entry name" value="Translation initiation factor IF-2"/>
    <property type="match status" value="1"/>
</dbReference>
<dbReference type="CDD" id="cd03692">
    <property type="entry name" value="mtIF2_IVc"/>
    <property type="match status" value="1"/>
</dbReference>
<dbReference type="FunFam" id="3.40.50.300:FF:000019">
    <property type="entry name" value="Translation initiation factor IF-2"/>
    <property type="match status" value="1"/>
</dbReference>
<gene>
    <name evidence="9" type="primary">infB</name>
    <name evidence="9" type="ORF">Sebd_033</name>
</gene>
<evidence type="ECO:0000256" key="3">
    <source>
        <dbReference type="ARBA" id="ARBA00022741"/>
    </source>
</evidence>
<dbReference type="Pfam" id="PF11987">
    <property type="entry name" value="IF-2"/>
    <property type="match status" value="1"/>
</dbReference>
<comment type="similarity">
    <text evidence="1">Belongs to the TRAFAC class translation factor GTPase superfamily. Classic translation factor GTPase family. IF-2 subfamily.</text>
</comment>
<evidence type="ECO:0000313" key="9">
    <source>
        <dbReference type="EMBL" id="AOM65120.1"/>
    </source>
</evidence>
<keyword evidence="3" id="KW-0547">Nucleotide-binding</keyword>
<dbReference type="InterPro" id="IPR044145">
    <property type="entry name" value="IF2_II"/>
</dbReference>
<evidence type="ECO:0000259" key="8">
    <source>
        <dbReference type="PROSITE" id="PS51722"/>
    </source>
</evidence>
<dbReference type="Pfam" id="PF22042">
    <property type="entry name" value="EF-G_D2"/>
    <property type="match status" value="1"/>
</dbReference>
<evidence type="ECO:0000256" key="1">
    <source>
        <dbReference type="ARBA" id="ARBA00007733"/>
    </source>
</evidence>
<dbReference type="NCBIfam" id="TIGR00487">
    <property type="entry name" value="IF-2"/>
    <property type="match status" value="1"/>
</dbReference>
<keyword evidence="4" id="KW-0648">Protein biosynthesis</keyword>
<dbReference type="Pfam" id="PF00009">
    <property type="entry name" value="GTP_EFTU"/>
    <property type="match status" value="1"/>
</dbReference>
<evidence type="ECO:0000256" key="2">
    <source>
        <dbReference type="ARBA" id="ARBA00022540"/>
    </source>
</evidence>
<dbReference type="Gene3D" id="3.40.50.10050">
    <property type="entry name" value="Translation initiation factor IF- 2, domain 3"/>
    <property type="match status" value="1"/>
</dbReference>